<dbReference type="InterPro" id="IPR032710">
    <property type="entry name" value="NTF2-like_dom_sf"/>
</dbReference>
<dbReference type="Gene3D" id="3.10.450.50">
    <property type="match status" value="1"/>
</dbReference>
<name>A0ABW5NWD9_9FLAO</name>
<proteinExistence type="predicted"/>
<dbReference type="SUPFAM" id="SSF54427">
    <property type="entry name" value="NTF2-like"/>
    <property type="match status" value="1"/>
</dbReference>
<dbReference type="Proteomes" id="UP001597480">
    <property type="component" value="Unassembled WGS sequence"/>
</dbReference>
<comment type="caution">
    <text evidence="1">The sequence shown here is derived from an EMBL/GenBank/DDBJ whole genome shotgun (WGS) entry which is preliminary data.</text>
</comment>
<sequence length="143" mass="16210">MINETNAAVIQGLYAAVNQRDFEYLNTLCDAESEWFDIPFDKMAFGVTSVSMAWHNRFAIFPDISCEIKNLIAHDNYVIVQGVERGTHEGIFTIYEEEAEPTGLYVEVGFCDVYYMNDGKIMKANSNLDVYALFTQIYGDCVA</sequence>
<organism evidence="1 2">
    <name type="scientific">Flavobacterium suzhouense</name>
    <dbReference type="NCBI Taxonomy" id="1529638"/>
    <lineage>
        <taxon>Bacteria</taxon>
        <taxon>Pseudomonadati</taxon>
        <taxon>Bacteroidota</taxon>
        <taxon>Flavobacteriia</taxon>
        <taxon>Flavobacteriales</taxon>
        <taxon>Flavobacteriaceae</taxon>
        <taxon>Flavobacterium</taxon>
    </lineage>
</organism>
<accession>A0ABW5NWD9</accession>
<dbReference type="EMBL" id="JBHUMD010000029">
    <property type="protein sequence ID" value="MFD2603417.1"/>
    <property type="molecule type" value="Genomic_DNA"/>
</dbReference>
<keyword evidence="2" id="KW-1185">Reference proteome</keyword>
<reference evidence="2" key="1">
    <citation type="journal article" date="2019" name="Int. J. Syst. Evol. Microbiol.">
        <title>The Global Catalogue of Microorganisms (GCM) 10K type strain sequencing project: providing services to taxonomists for standard genome sequencing and annotation.</title>
        <authorList>
            <consortium name="The Broad Institute Genomics Platform"/>
            <consortium name="The Broad Institute Genome Sequencing Center for Infectious Disease"/>
            <person name="Wu L."/>
            <person name="Ma J."/>
        </authorList>
    </citation>
    <scope>NUCLEOTIDE SEQUENCE [LARGE SCALE GENOMIC DNA]</scope>
    <source>
        <strain evidence="2">KCTC 42107</strain>
    </source>
</reference>
<protein>
    <submittedName>
        <fullName evidence="1">Ester cyclase</fullName>
    </submittedName>
</protein>
<evidence type="ECO:0000313" key="2">
    <source>
        <dbReference type="Proteomes" id="UP001597480"/>
    </source>
</evidence>
<dbReference type="InterPro" id="IPR009959">
    <property type="entry name" value="Cyclase_SnoaL-like"/>
</dbReference>
<gene>
    <name evidence="1" type="ORF">ACFSR3_15240</name>
</gene>
<evidence type="ECO:0000313" key="1">
    <source>
        <dbReference type="EMBL" id="MFD2603417.1"/>
    </source>
</evidence>
<dbReference type="RefSeq" id="WP_379822201.1">
    <property type="nucleotide sequence ID" value="NZ_JBHUMD010000029.1"/>
</dbReference>
<dbReference type="Pfam" id="PF07366">
    <property type="entry name" value="SnoaL"/>
    <property type="match status" value="1"/>
</dbReference>